<organism evidence="1 2">
    <name type="scientific">Flavobacterium jejuense</name>
    <dbReference type="NCBI Taxonomy" id="1544455"/>
    <lineage>
        <taxon>Bacteria</taxon>
        <taxon>Pseudomonadati</taxon>
        <taxon>Bacteroidota</taxon>
        <taxon>Flavobacteriia</taxon>
        <taxon>Flavobacteriales</taxon>
        <taxon>Flavobacteriaceae</taxon>
        <taxon>Flavobacterium</taxon>
    </lineage>
</organism>
<reference evidence="1 2" key="2">
    <citation type="submission" date="2019-05" db="EMBL/GenBank/DDBJ databases">
        <authorList>
            <person name="Lianzixin W."/>
        </authorList>
    </citation>
    <scope>NUCLEOTIDE SEQUENCE [LARGE SCALE GENOMIC DNA]</scope>
    <source>
        <strain evidence="1 2">EC11</strain>
    </source>
</reference>
<keyword evidence="2" id="KW-1185">Reference proteome</keyword>
<evidence type="ECO:0000313" key="1">
    <source>
        <dbReference type="EMBL" id="NHN27488.1"/>
    </source>
</evidence>
<evidence type="ECO:0008006" key="3">
    <source>
        <dbReference type="Google" id="ProtNLM"/>
    </source>
</evidence>
<reference evidence="2" key="1">
    <citation type="submission" date="2019-05" db="EMBL/GenBank/DDBJ databases">
        <title>Flavobacterium profundi sp. nov., isolated from a deep-sea seamount.</title>
        <authorList>
            <person name="Zhang D.-C."/>
        </authorList>
    </citation>
    <scope>NUCLEOTIDE SEQUENCE [LARGE SCALE GENOMIC DNA]</scope>
    <source>
        <strain evidence="2">EC11</strain>
    </source>
</reference>
<comment type="caution">
    <text evidence="1">The sequence shown here is derived from an EMBL/GenBank/DDBJ whole genome shotgun (WGS) entry which is preliminary data.</text>
</comment>
<gene>
    <name evidence="1" type="ORF">FIA58_017550</name>
</gene>
<protein>
    <recommendedName>
        <fullName evidence="3">TPM domain-containing protein</fullName>
    </recommendedName>
</protein>
<dbReference type="EMBL" id="VEVQ02000014">
    <property type="protein sequence ID" value="NHN27488.1"/>
    <property type="molecule type" value="Genomic_DNA"/>
</dbReference>
<name>A0ABX0IUV6_9FLAO</name>
<dbReference type="Proteomes" id="UP000817854">
    <property type="component" value="Unassembled WGS sequence"/>
</dbReference>
<evidence type="ECO:0000313" key="2">
    <source>
        <dbReference type="Proteomes" id="UP000817854"/>
    </source>
</evidence>
<sequence>MKNKVVLVILFILPIVTYLIFASAKHNSLFLPTLSEHNTEIPKDWSSLRNENIQLKDKITVLGFTGSDMVEFKANMFNLNQKIYNKYFGFEDFQMVMIAPLGTESEIQKIISELDRITEDMKGWKFVFASPEKIQEYYTGLHLKTNLNANSGTSNVIILDKNINHRGRIGKNRKGEEEFRESYNSSSAADLHNEMTDDVKIILREYRLALKKNKRKDEFKDNIVNEVEKSSQAK</sequence>
<dbReference type="Gene3D" id="3.40.30.10">
    <property type="entry name" value="Glutaredoxin"/>
    <property type="match status" value="1"/>
</dbReference>
<reference evidence="1 2" key="3">
    <citation type="submission" date="2020-02" db="EMBL/GenBank/DDBJ databases">
        <title>Flavobacterium profundi sp. nov., isolated from a deep-sea seamount.</title>
        <authorList>
            <person name="Zhang D.-C."/>
        </authorList>
    </citation>
    <scope>NUCLEOTIDE SEQUENCE [LARGE SCALE GENOMIC DNA]</scope>
    <source>
        <strain evidence="1 2">EC11</strain>
    </source>
</reference>
<dbReference type="RefSeq" id="WP_140964001.1">
    <property type="nucleotide sequence ID" value="NZ_VEVQ02000014.1"/>
</dbReference>
<accession>A0ABX0IUV6</accession>
<proteinExistence type="predicted"/>